<dbReference type="RefSeq" id="WP_321398641.1">
    <property type="nucleotide sequence ID" value="NZ_CP139487.1"/>
</dbReference>
<gene>
    <name evidence="2" type="ORF">SOO65_06725</name>
</gene>
<dbReference type="Proteomes" id="UP001324634">
    <property type="component" value="Chromosome"/>
</dbReference>
<protein>
    <submittedName>
        <fullName evidence="2">Alkaline phosphatase D family protein</fullName>
        <ecNumber evidence="2">3.1.3.1</ecNumber>
    </submittedName>
</protein>
<dbReference type="InterPro" id="IPR018946">
    <property type="entry name" value="PhoD-like_MPP"/>
</dbReference>
<dbReference type="Gene3D" id="3.60.21.70">
    <property type="entry name" value="PhoD-like phosphatase"/>
    <property type="match status" value="1"/>
</dbReference>
<name>A0AAX4HTX8_9BACT</name>
<dbReference type="InterPro" id="IPR038607">
    <property type="entry name" value="PhoD-like_sf"/>
</dbReference>
<accession>A0AAX4HTX8</accession>
<proteinExistence type="predicted"/>
<dbReference type="PANTHER" id="PTHR33987">
    <property type="entry name" value="CALCINEURIN-LIKE METALLO-PHOSPHOESTERASE SUPERFAMILY PROTEIN"/>
    <property type="match status" value="1"/>
</dbReference>
<reference evidence="2 3" key="1">
    <citation type="submission" date="2023-11" db="EMBL/GenBank/DDBJ databases">
        <title>Peredibacter starrii A3.12.</title>
        <authorList>
            <person name="Mitchell R.J."/>
        </authorList>
    </citation>
    <scope>NUCLEOTIDE SEQUENCE [LARGE SCALE GENOMIC DNA]</scope>
    <source>
        <strain evidence="2 3">A3.12</strain>
    </source>
</reference>
<keyword evidence="3" id="KW-1185">Reference proteome</keyword>
<feature type="domain" description="PhoD-like phosphatase metallophosphatase" evidence="1">
    <location>
        <begin position="87"/>
        <end position="249"/>
    </location>
</feature>
<dbReference type="KEGG" id="psti:SOO65_06725"/>
<dbReference type="InterPro" id="IPR029052">
    <property type="entry name" value="Metallo-depent_PP-like"/>
</dbReference>
<dbReference type="PANTHER" id="PTHR33987:SF1">
    <property type="entry name" value="CALCINEURIN-LIKE METALLO-PHOSPHOESTERASE SUPERFAMILY PROTEIN"/>
    <property type="match status" value="1"/>
</dbReference>
<dbReference type="EC" id="3.1.3.1" evidence="2"/>
<dbReference type="SUPFAM" id="SSF56300">
    <property type="entry name" value="Metallo-dependent phosphatases"/>
    <property type="match status" value="1"/>
</dbReference>
<dbReference type="EMBL" id="CP139487">
    <property type="protein sequence ID" value="WPU66436.1"/>
    <property type="molecule type" value="Genomic_DNA"/>
</dbReference>
<dbReference type="GO" id="GO:0004035">
    <property type="term" value="F:alkaline phosphatase activity"/>
    <property type="evidence" value="ECO:0007669"/>
    <property type="project" value="UniProtKB-EC"/>
</dbReference>
<dbReference type="Pfam" id="PF09423">
    <property type="entry name" value="PhoD"/>
    <property type="match status" value="1"/>
</dbReference>
<keyword evidence="2" id="KW-0378">Hydrolase</keyword>
<sequence length="332" mass="39105">MRWIIALILLLSGIDAFSETNNERISSIKELKRFVFGSCNNQNDPQPLWNEMAKVKPDLFIWGGDNVYADKQNKNLKAAFDKQNQIPDYIHFKKKFPFIGIWDDHDFATNNANGHFEYKDRSQKLLLDFLEEPANSPRRKQQGIYTSYTFGKTKFILLDNRYFMDVETHAPMLGGTQWQWLEEELRRSTSKLTFIMAGLSILSPVHPFSDGSWANYPTERDRLLELVEKHRAKGVVFLTGDMHFSSIFHRHGHLEFMSSGMTHRVPQVLWWYLGRRYETSFFGLNYGQVDIQWEGSVPLVTMMIRDRYGNEYHKKTFRFEKNDWFEAPSNSE</sequence>
<evidence type="ECO:0000259" key="1">
    <source>
        <dbReference type="Pfam" id="PF09423"/>
    </source>
</evidence>
<dbReference type="CDD" id="cd07389">
    <property type="entry name" value="MPP_PhoD"/>
    <property type="match status" value="1"/>
</dbReference>
<evidence type="ECO:0000313" key="3">
    <source>
        <dbReference type="Proteomes" id="UP001324634"/>
    </source>
</evidence>
<evidence type="ECO:0000313" key="2">
    <source>
        <dbReference type="EMBL" id="WPU66436.1"/>
    </source>
</evidence>
<organism evidence="2 3">
    <name type="scientific">Peredibacter starrii</name>
    <dbReference type="NCBI Taxonomy" id="28202"/>
    <lineage>
        <taxon>Bacteria</taxon>
        <taxon>Pseudomonadati</taxon>
        <taxon>Bdellovibrionota</taxon>
        <taxon>Bacteriovoracia</taxon>
        <taxon>Bacteriovoracales</taxon>
        <taxon>Bacteriovoracaceae</taxon>
        <taxon>Peredibacter</taxon>
    </lineage>
</organism>
<dbReference type="AlphaFoldDB" id="A0AAX4HTX8"/>